<comment type="caution">
    <text evidence="1">The sequence shown here is derived from an EMBL/GenBank/DDBJ whole genome shotgun (WGS) entry which is preliminary data.</text>
</comment>
<keyword evidence="2" id="KW-1185">Reference proteome</keyword>
<proteinExistence type="predicted"/>
<protein>
    <submittedName>
        <fullName evidence="1">Uncharacterized protein</fullName>
    </submittedName>
</protein>
<sequence>MTGNGERECLKIISIGQSAAKRHWAKVMAKVQRLESESQQ</sequence>
<organism evidence="1 2">
    <name type="scientific">Cytobacillus mangrovibacter</name>
    <dbReference type="NCBI Taxonomy" id="3299024"/>
    <lineage>
        <taxon>Bacteria</taxon>
        <taxon>Bacillati</taxon>
        <taxon>Bacillota</taxon>
        <taxon>Bacilli</taxon>
        <taxon>Bacillales</taxon>
        <taxon>Bacillaceae</taxon>
        <taxon>Cytobacillus</taxon>
    </lineage>
</organism>
<evidence type="ECO:0000313" key="2">
    <source>
        <dbReference type="Proteomes" id="UP001601058"/>
    </source>
</evidence>
<dbReference type="Proteomes" id="UP001601058">
    <property type="component" value="Unassembled WGS sequence"/>
</dbReference>
<accession>A0ABW6JWL8</accession>
<dbReference type="EMBL" id="JBIACJ010000002">
    <property type="protein sequence ID" value="MFE8695480.1"/>
    <property type="molecule type" value="Genomic_DNA"/>
</dbReference>
<name>A0ABW6JWL8_9BACI</name>
<gene>
    <name evidence="1" type="ORF">ACFYKT_03795</name>
</gene>
<evidence type="ECO:0000313" key="1">
    <source>
        <dbReference type="EMBL" id="MFE8695480.1"/>
    </source>
</evidence>
<reference evidence="1 2" key="1">
    <citation type="submission" date="2024-08" db="EMBL/GenBank/DDBJ databases">
        <title>Two novel Cytobacillus novel species.</title>
        <authorList>
            <person name="Liu G."/>
        </authorList>
    </citation>
    <scope>NUCLEOTIDE SEQUENCE [LARGE SCALE GENOMIC DNA]</scope>
    <source>
        <strain evidence="1 2">FJAT-53684</strain>
    </source>
</reference>